<dbReference type="OrthoDB" id="9256078at2"/>
<evidence type="ECO:0000313" key="3">
    <source>
        <dbReference type="Proteomes" id="UP000195667"/>
    </source>
</evidence>
<proteinExistence type="predicted"/>
<evidence type="ECO:0000313" key="2">
    <source>
        <dbReference type="EMBL" id="SJM94465.1"/>
    </source>
</evidence>
<organism evidence="2 3">
    <name type="scientific">Crenothrix polyspora</name>
    <dbReference type="NCBI Taxonomy" id="360316"/>
    <lineage>
        <taxon>Bacteria</taxon>
        <taxon>Pseudomonadati</taxon>
        <taxon>Pseudomonadota</taxon>
        <taxon>Gammaproteobacteria</taxon>
        <taxon>Methylococcales</taxon>
        <taxon>Crenotrichaceae</taxon>
        <taxon>Crenothrix</taxon>
    </lineage>
</organism>
<reference evidence="3" key="1">
    <citation type="submission" date="2017-02" db="EMBL/GenBank/DDBJ databases">
        <authorList>
            <person name="Daims H."/>
        </authorList>
    </citation>
    <scope>NUCLEOTIDE SEQUENCE [LARGE SCALE GENOMIC DNA]</scope>
</reference>
<keyword evidence="1" id="KW-0732">Signal</keyword>
<accession>A0A1R4HDZ3</accession>
<feature type="chain" id="PRO_5012187544" evidence="1">
    <location>
        <begin position="20"/>
        <end position="197"/>
    </location>
</feature>
<gene>
    <name evidence="2" type="ORF">CRENPOLYSF1_540043</name>
</gene>
<keyword evidence="3" id="KW-1185">Reference proteome</keyword>
<dbReference type="Proteomes" id="UP000195667">
    <property type="component" value="Unassembled WGS sequence"/>
</dbReference>
<protein>
    <submittedName>
        <fullName evidence="2">Putative 17 kDa surface antigen</fullName>
    </submittedName>
</protein>
<feature type="signal peptide" evidence="1">
    <location>
        <begin position="1"/>
        <end position="19"/>
    </location>
</feature>
<dbReference type="EMBL" id="FUKI01000131">
    <property type="protein sequence ID" value="SJM94465.1"/>
    <property type="molecule type" value="Genomic_DNA"/>
</dbReference>
<name>A0A1R4HDZ3_9GAMM</name>
<dbReference type="RefSeq" id="WP_087144318.1">
    <property type="nucleotide sequence ID" value="NZ_FUKI01000131.1"/>
</dbReference>
<dbReference type="AlphaFoldDB" id="A0A1R4HDZ3"/>
<evidence type="ECO:0000256" key="1">
    <source>
        <dbReference type="SAM" id="SignalP"/>
    </source>
</evidence>
<sequence length="197" mass="20616">MKKLLFVLLVTTLTLNGCATNDPRTRNTGLAALACGGLGAIVGAFADGGKGMAIGAGTGALVCGAAAYAFADSFSESVVEQEAVWKNQVGAERDSIDEANVTVQGKAAREIKKETLTVSNVGMVSGRHLSPAARRLLSNSNSKLRKSHGTVHVKCPAGTPQKVMNEIRRTGATCEKTNQLTAYKVVFSKSAGRRHRA</sequence>